<protein>
    <recommendedName>
        <fullName evidence="7">Na+/H+ antiporter NhaC-like C-terminal domain-containing protein</fullName>
    </recommendedName>
</protein>
<feature type="transmembrane region" description="Helical" evidence="6">
    <location>
        <begin position="449"/>
        <end position="472"/>
    </location>
</feature>
<dbReference type="Pfam" id="PF03553">
    <property type="entry name" value="Na_H_antiporter"/>
    <property type="match status" value="1"/>
</dbReference>
<comment type="subcellular location">
    <subcellularLocation>
        <location evidence="1">Cell membrane</location>
        <topology evidence="1">Multi-pass membrane protein</topology>
    </subcellularLocation>
</comment>
<feature type="transmembrane region" description="Helical" evidence="6">
    <location>
        <begin position="368"/>
        <end position="391"/>
    </location>
</feature>
<evidence type="ECO:0000313" key="8">
    <source>
        <dbReference type="EMBL" id="RBQ14114.1"/>
    </source>
</evidence>
<evidence type="ECO:0000256" key="3">
    <source>
        <dbReference type="ARBA" id="ARBA00022692"/>
    </source>
</evidence>
<feature type="transmembrane region" description="Helical" evidence="6">
    <location>
        <begin position="403"/>
        <end position="422"/>
    </location>
</feature>
<feature type="transmembrane region" description="Helical" evidence="6">
    <location>
        <begin position="328"/>
        <end position="348"/>
    </location>
</feature>
<evidence type="ECO:0000256" key="4">
    <source>
        <dbReference type="ARBA" id="ARBA00022989"/>
    </source>
</evidence>
<evidence type="ECO:0000259" key="7">
    <source>
        <dbReference type="Pfam" id="PF03553"/>
    </source>
</evidence>
<feature type="transmembrane region" description="Helical" evidence="6">
    <location>
        <begin position="146"/>
        <end position="177"/>
    </location>
</feature>
<feature type="transmembrane region" description="Helical" evidence="6">
    <location>
        <begin position="88"/>
        <end position="111"/>
    </location>
</feature>
<feature type="transmembrane region" description="Helical" evidence="6">
    <location>
        <begin position="217"/>
        <end position="240"/>
    </location>
</feature>
<dbReference type="EMBL" id="QMEY01000038">
    <property type="protein sequence ID" value="RBQ14114.1"/>
    <property type="molecule type" value="Genomic_DNA"/>
</dbReference>
<organism evidence="8 9">
    <name type="scientific">Spongiactinospora rosea</name>
    <dbReference type="NCBI Taxonomy" id="2248750"/>
    <lineage>
        <taxon>Bacteria</taxon>
        <taxon>Bacillati</taxon>
        <taxon>Actinomycetota</taxon>
        <taxon>Actinomycetes</taxon>
        <taxon>Streptosporangiales</taxon>
        <taxon>Streptosporangiaceae</taxon>
        <taxon>Spongiactinospora</taxon>
    </lineage>
</organism>
<keyword evidence="3 6" id="KW-0812">Transmembrane</keyword>
<dbReference type="InterPro" id="IPR018461">
    <property type="entry name" value="Na/H_Antiport_NhaC-like_C"/>
</dbReference>
<accession>A0A366LLE6</accession>
<dbReference type="AlphaFoldDB" id="A0A366LLE6"/>
<dbReference type="Proteomes" id="UP000253303">
    <property type="component" value="Unassembled WGS sequence"/>
</dbReference>
<feature type="transmembrane region" description="Helical" evidence="6">
    <location>
        <begin position="54"/>
        <end position="81"/>
    </location>
</feature>
<proteinExistence type="predicted"/>
<feature type="domain" description="Na+/H+ antiporter NhaC-like C-terminal" evidence="7">
    <location>
        <begin position="28"/>
        <end position="234"/>
    </location>
</feature>
<feature type="transmembrane region" description="Helical" evidence="6">
    <location>
        <begin position="189"/>
        <end position="211"/>
    </location>
</feature>
<feature type="transmembrane region" description="Helical" evidence="6">
    <location>
        <begin position="22"/>
        <end position="42"/>
    </location>
</feature>
<name>A0A366LLE6_9ACTN</name>
<feature type="transmembrane region" description="Helical" evidence="6">
    <location>
        <begin position="273"/>
        <end position="291"/>
    </location>
</feature>
<keyword evidence="2" id="KW-1003">Cell membrane</keyword>
<comment type="caution">
    <text evidence="8">The sequence shown here is derived from an EMBL/GenBank/DDBJ whole genome shotgun (WGS) entry which is preliminary data.</text>
</comment>
<evidence type="ECO:0000256" key="2">
    <source>
        <dbReference type="ARBA" id="ARBA00022475"/>
    </source>
</evidence>
<reference evidence="8 9" key="1">
    <citation type="submission" date="2018-06" db="EMBL/GenBank/DDBJ databases">
        <title>Sphaerisporangium craniellae sp. nov., isolated from a marine sponge in the South China Sea.</title>
        <authorList>
            <person name="Li L."/>
        </authorList>
    </citation>
    <scope>NUCLEOTIDE SEQUENCE [LARGE SCALE GENOMIC DNA]</scope>
    <source>
        <strain evidence="8 9">LHW63015</strain>
    </source>
</reference>
<keyword evidence="9" id="KW-1185">Reference proteome</keyword>
<sequence>MSAEPSSPANIYRIEMSGRQRAAASVLLVVALLVSISVTVWAPEPGLWGLVPVVVYAFLALFGVDMVLATLAAIICGIILARVPPLELGALLLESLGDFVTLLGVIIMLGAGLGEVIRRAGVADYMVMGIVDKIGVDTRVRVRVGVMLACTVLAFSLGTLAGSVAIVAPIIIPIAAVVGYTPPATAAMFFFSGLAGLILSPFAPATIAVFQSAGVSWGQYVLTAGGPVALMIWLAGFLVVSWNQRRTEGRFAYPPERAAHPERATPTPAVKRATAAFLATFLVLVVFAAWTKAGATFVPIAMVLLMAVVGLASWTAPSKIMDALYTGASRLLGIFFLFWLLAILFKLIDSMKPYDAIVAQFGPGLSALGPYLFAVAVALVGWVGVAGAAAAQAVLLAKVFGPVAAALGISPAAWTTVLLASAQTDGLGPFPNPDMIGQMGLAESNSLKWQLLSCWLVMIPVVGLYLLLLAVYT</sequence>
<evidence type="ECO:0000256" key="6">
    <source>
        <dbReference type="SAM" id="Phobius"/>
    </source>
</evidence>
<gene>
    <name evidence="8" type="ORF">DP939_42380</name>
</gene>
<keyword evidence="5 6" id="KW-0472">Membrane</keyword>
<evidence type="ECO:0000256" key="5">
    <source>
        <dbReference type="ARBA" id="ARBA00023136"/>
    </source>
</evidence>
<feature type="transmembrane region" description="Helical" evidence="6">
    <location>
        <begin position="297"/>
        <end position="316"/>
    </location>
</feature>
<evidence type="ECO:0000256" key="1">
    <source>
        <dbReference type="ARBA" id="ARBA00004651"/>
    </source>
</evidence>
<dbReference type="GO" id="GO:0005886">
    <property type="term" value="C:plasma membrane"/>
    <property type="evidence" value="ECO:0007669"/>
    <property type="project" value="UniProtKB-SubCell"/>
</dbReference>
<evidence type="ECO:0000313" key="9">
    <source>
        <dbReference type="Proteomes" id="UP000253303"/>
    </source>
</evidence>
<keyword evidence="4 6" id="KW-1133">Transmembrane helix</keyword>